<dbReference type="Pfam" id="PF02627">
    <property type="entry name" value="CMD"/>
    <property type="match status" value="1"/>
</dbReference>
<organism evidence="3 4">
    <name type="scientific">Streptomyces spororaveus</name>
    <dbReference type="NCBI Taxonomy" id="284039"/>
    <lineage>
        <taxon>Bacteria</taxon>
        <taxon>Bacillati</taxon>
        <taxon>Actinomycetota</taxon>
        <taxon>Actinomycetes</taxon>
        <taxon>Kitasatosporales</taxon>
        <taxon>Streptomycetaceae</taxon>
        <taxon>Streptomyces</taxon>
    </lineage>
</organism>
<evidence type="ECO:0000313" key="3">
    <source>
        <dbReference type="EMBL" id="GHI75612.1"/>
    </source>
</evidence>
<dbReference type="InterPro" id="IPR003779">
    <property type="entry name" value="CMD-like"/>
</dbReference>
<protein>
    <recommendedName>
        <fullName evidence="2">Carboxymuconolactone decarboxylase-like domain-containing protein</fullName>
    </recommendedName>
</protein>
<evidence type="ECO:0000256" key="1">
    <source>
        <dbReference type="SAM" id="MobiDB-lite"/>
    </source>
</evidence>
<sequence>MPRIRYPDPSRLPDDVIAAIDGRPLPNVTRAMLNSPHLALAVAQQGITQFTALALPADLRELVILAVGHRNACAYVIAHHEPLARAAGCTDLQLEILRSGEALGEAFGDSRRQAVELARRVVDRETVRTGGPADPAAGFDDRELVEIVITAGYYQMICGFCAVAEVDLEPAADSGALAESAGASAPRTRAARAQPSK</sequence>
<dbReference type="Gene3D" id="1.20.1290.10">
    <property type="entry name" value="AhpD-like"/>
    <property type="match status" value="1"/>
</dbReference>
<keyword evidence="4" id="KW-1185">Reference proteome</keyword>
<dbReference type="PANTHER" id="PTHR34846">
    <property type="entry name" value="4-CARBOXYMUCONOLACTONE DECARBOXYLASE FAMILY PROTEIN (AFU_ORTHOLOGUE AFUA_6G11590)"/>
    <property type="match status" value="1"/>
</dbReference>
<gene>
    <name evidence="3" type="ORF">Sspor_11730</name>
</gene>
<feature type="compositionally biased region" description="Low complexity" evidence="1">
    <location>
        <begin position="175"/>
        <end position="185"/>
    </location>
</feature>
<dbReference type="SUPFAM" id="SSF69118">
    <property type="entry name" value="AhpD-like"/>
    <property type="match status" value="1"/>
</dbReference>
<evidence type="ECO:0000313" key="4">
    <source>
        <dbReference type="Proteomes" id="UP000608522"/>
    </source>
</evidence>
<dbReference type="RefSeq" id="WP_202198032.1">
    <property type="nucleotide sequence ID" value="NZ_BAAATO010000004.1"/>
</dbReference>
<evidence type="ECO:0000259" key="2">
    <source>
        <dbReference type="Pfam" id="PF02627"/>
    </source>
</evidence>
<proteinExistence type="predicted"/>
<comment type="caution">
    <text evidence="3">The sequence shown here is derived from an EMBL/GenBank/DDBJ whole genome shotgun (WGS) entry which is preliminary data.</text>
</comment>
<reference evidence="4" key="1">
    <citation type="submission" date="2023-07" db="EMBL/GenBank/DDBJ databases">
        <title>Whole genome shotgun sequence of Streptomyces spororaveus NBRC 15456.</title>
        <authorList>
            <person name="Komaki H."/>
            <person name="Tamura T."/>
        </authorList>
    </citation>
    <scope>NUCLEOTIDE SEQUENCE [LARGE SCALE GENOMIC DNA]</scope>
    <source>
        <strain evidence="4">NBRC 15456</strain>
    </source>
</reference>
<feature type="domain" description="Carboxymuconolactone decarboxylase-like" evidence="2">
    <location>
        <begin position="54"/>
        <end position="102"/>
    </location>
</feature>
<accession>A0ABQ3T5D7</accession>
<dbReference type="EMBL" id="BNED01000005">
    <property type="protein sequence ID" value="GHI75612.1"/>
    <property type="molecule type" value="Genomic_DNA"/>
</dbReference>
<dbReference type="Proteomes" id="UP000608522">
    <property type="component" value="Unassembled WGS sequence"/>
</dbReference>
<dbReference type="InterPro" id="IPR029032">
    <property type="entry name" value="AhpD-like"/>
</dbReference>
<feature type="region of interest" description="Disordered" evidence="1">
    <location>
        <begin position="175"/>
        <end position="197"/>
    </location>
</feature>
<name>A0ABQ3T5D7_9ACTN</name>
<dbReference type="PANTHER" id="PTHR34846:SF11">
    <property type="entry name" value="4-CARBOXYMUCONOLACTONE DECARBOXYLASE FAMILY PROTEIN (AFU_ORTHOLOGUE AFUA_6G11590)"/>
    <property type="match status" value="1"/>
</dbReference>